<protein>
    <submittedName>
        <fullName evidence="3">Phospholipase D family protein</fullName>
    </submittedName>
</protein>
<evidence type="ECO:0000256" key="1">
    <source>
        <dbReference type="SAM" id="SignalP"/>
    </source>
</evidence>
<evidence type="ECO:0000313" key="3">
    <source>
        <dbReference type="EMBL" id="MEJ8853167.1"/>
    </source>
</evidence>
<comment type="caution">
    <text evidence="3">The sequence shown here is derived from an EMBL/GenBank/DDBJ whole genome shotgun (WGS) entry which is preliminary data.</text>
</comment>
<dbReference type="PROSITE" id="PS51257">
    <property type="entry name" value="PROKAR_LIPOPROTEIN"/>
    <property type="match status" value="1"/>
</dbReference>
<dbReference type="CDD" id="cd09111">
    <property type="entry name" value="PLDc_ymdC_like_1"/>
    <property type="match status" value="1"/>
</dbReference>
<feature type="domain" description="PLD phosphodiesterase" evidence="2">
    <location>
        <begin position="412"/>
        <end position="439"/>
    </location>
</feature>
<dbReference type="PROSITE" id="PS50035">
    <property type="entry name" value="PLD"/>
    <property type="match status" value="2"/>
</dbReference>
<dbReference type="SUPFAM" id="SSF56024">
    <property type="entry name" value="Phospholipase D/nuclease"/>
    <property type="match status" value="2"/>
</dbReference>
<dbReference type="EMBL" id="JBBKZS010000001">
    <property type="protein sequence ID" value="MEJ8853167.1"/>
    <property type="molecule type" value="Genomic_DNA"/>
</dbReference>
<dbReference type="InterPro" id="IPR001736">
    <property type="entry name" value="PLipase_D/transphosphatidylase"/>
</dbReference>
<feature type="domain" description="PLD phosphodiesterase" evidence="2">
    <location>
        <begin position="166"/>
        <end position="193"/>
    </location>
</feature>
<dbReference type="InterPro" id="IPR025202">
    <property type="entry name" value="PLD-like_dom"/>
</dbReference>
<gene>
    <name evidence="3" type="ORF">WKW79_01220</name>
</gene>
<accession>A0ABU8X040</accession>
<feature type="signal peptide" evidence="1">
    <location>
        <begin position="1"/>
        <end position="20"/>
    </location>
</feature>
<dbReference type="Pfam" id="PF13091">
    <property type="entry name" value="PLDc_2"/>
    <property type="match status" value="2"/>
</dbReference>
<dbReference type="PANTHER" id="PTHR21248:SF12">
    <property type="entry name" value="CARDIOLIPIN SYNTHASE C"/>
    <property type="match status" value="1"/>
</dbReference>
<keyword evidence="1" id="KW-0732">Signal</keyword>
<name>A0ABU8X040_9BURK</name>
<dbReference type="Proteomes" id="UP001367030">
    <property type="component" value="Unassembled WGS sequence"/>
</dbReference>
<reference evidence="3 4" key="1">
    <citation type="submission" date="2024-03" db="EMBL/GenBank/DDBJ databases">
        <title>Novel species of the genus Variovorax.</title>
        <authorList>
            <person name="Liu Q."/>
            <person name="Xin Y.-H."/>
        </authorList>
    </citation>
    <scope>NUCLEOTIDE SEQUENCE [LARGE SCALE GENOMIC DNA]</scope>
    <source>
        <strain evidence="3 4">KACC 18901</strain>
    </source>
</reference>
<evidence type="ECO:0000259" key="2">
    <source>
        <dbReference type="PROSITE" id="PS50035"/>
    </source>
</evidence>
<organism evidence="3 4">
    <name type="scientific">Variovorax robiniae</name>
    <dbReference type="NCBI Taxonomy" id="1836199"/>
    <lineage>
        <taxon>Bacteria</taxon>
        <taxon>Pseudomonadati</taxon>
        <taxon>Pseudomonadota</taxon>
        <taxon>Betaproteobacteria</taxon>
        <taxon>Burkholderiales</taxon>
        <taxon>Comamonadaceae</taxon>
        <taxon>Variovorax</taxon>
    </lineage>
</organism>
<keyword evidence="4" id="KW-1185">Reference proteome</keyword>
<dbReference type="SMART" id="SM00155">
    <property type="entry name" value="PLDc"/>
    <property type="match status" value="2"/>
</dbReference>
<dbReference type="CDD" id="cd09113">
    <property type="entry name" value="PLDc_ymdC_like_2"/>
    <property type="match status" value="1"/>
</dbReference>
<proteinExistence type="predicted"/>
<dbReference type="PANTHER" id="PTHR21248">
    <property type="entry name" value="CARDIOLIPIN SYNTHASE"/>
    <property type="match status" value="1"/>
</dbReference>
<dbReference type="Gene3D" id="3.30.870.10">
    <property type="entry name" value="Endonuclease Chain A"/>
    <property type="match status" value="2"/>
</dbReference>
<dbReference type="RefSeq" id="WP_340333273.1">
    <property type="nucleotide sequence ID" value="NZ_JBBKZS010000001.1"/>
</dbReference>
<feature type="chain" id="PRO_5047377952" evidence="1">
    <location>
        <begin position="21"/>
        <end position="522"/>
    </location>
</feature>
<sequence>MKPLLLAAMAGLLALLQGCASLPPVVDRTPVLAIPASSQDTLGRIAAQSVPAGKGSGFRPLPLSAWSMDARLALVRKARTSLDIQYYLLQNDLSGHALVRAVRDAALRGVRVRLLVDDLYTDNTDHLLAALSAYPNVEVRLFNPFPTGRPWQLTRWILAAGDFSRLNHRMHNKLLIADGAFAIAGGRNIADEYFFNSKGGNFVDFDLLVAGDAVPRLATIFDSYWNSPRVFPLHSVEPRRKDPQALRDDFERLTADAASAFPSPPPDAQDLVGYHPLGADLERPPLKLLYGRIDAFADDPEKVSGRAARGDDVTTVMSRVLRTLSEAKAEVVLGSPYFIPGKLGMDGMREALQHEVRVEVMTNSMASNDEPFTSAAYARYRVDMLKMGVDLFEVDSSQLKNDSLISAALHASIGRSHSKLIVFDRETTFVGSMNLDLRSSRINTELGMLVHSPELAEQVLTLADRVRDTGSYRLRLKQPGDRVQWIGVVNGVERVYDSEPGVDWGTRLQLLLLFPFVSESLL</sequence>
<evidence type="ECO:0000313" key="4">
    <source>
        <dbReference type="Proteomes" id="UP001367030"/>
    </source>
</evidence>